<gene>
    <name evidence="2" type="ORF">B2A_02751</name>
</gene>
<feature type="transmembrane region" description="Helical" evidence="1">
    <location>
        <begin position="28"/>
        <end position="46"/>
    </location>
</feature>
<comment type="caution">
    <text evidence="2">The sequence shown here is derived from an EMBL/GenBank/DDBJ whole genome shotgun (WGS) entry which is preliminary data.</text>
</comment>
<proteinExistence type="predicted"/>
<keyword evidence="1" id="KW-0472">Membrane</keyword>
<reference evidence="2" key="2">
    <citation type="journal article" date="2014" name="ISME J.">
        <title>Microbial stratification in low pH oxic and suboxic macroscopic growths along an acid mine drainage.</title>
        <authorList>
            <person name="Mendez-Garcia C."/>
            <person name="Mesa V."/>
            <person name="Sprenger R.R."/>
            <person name="Richter M."/>
            <person name="Diez M.S."/>
            <person name="Solano J."/>
            <person name="Bargiela R."/>
            <person name="Golyshina O.V."/>
            <person name="Manteca A."/>
            <person name="Ramos J.L."/>
            <person name="Gallego J.R."/>
            <person name="Llorente I."/>
            <person name="Martins Dos Santos V.A."/>
            <person name="Jensen O.N."/>
            <person name="Pelaez A.I."/>
            <person name="Sanchez J."/>
            <person name="Ferrer M."/>
        </authorList>
    </citation>
    <scope>NUCLEOTIDE SEQUENCE</scope>
</reference>
<keyword evidence="1" id="KW-1133">Transmembrane helix</keyword>
<protein>
    <submittedName>
        <fullName evidence="2">Uncharacterized protein</fullName>
    </submittedName>
</protein>
<organism evidence="2">
    <name type="scientific">mine drainage metagenome</name>
    <dbReference type="NCBI Taxonomy" id="410659"/>
    <lineage>
        <taxon>unclassified sequences</taxon>
        <taxon>metagenomes</taxon>
        <taxon>ecological metagenomes</taxon>
    </lineage>
</organism>
<feature type="transmembrane region" description="Helical" evidence="1">
    <location>
        <begin position="6"/>
        <end position="21"/>
    </location>
</feature>
<accession>T1APS4</accession>
<name>T1APS4_9ZZZZ</name>
<keyword evidence="1" id="KW-0812">Transmembrane</keyword>
<dbReference type="EMBL" id="AUZZ01001872">
    <property type="protein sequence ID" value="EQD62566.1"/>
    <property type="molecule type" value="Genomic_DNA"/>
</dbReference>
<reference evidence="2" key="1">
    <citation type="submission" date="2013-08" db="EMBL/GenBank/DDBJ databases">
        <authorList>
            <person name="Mendez C."/>
            <person name="Richter M."/>
            <person name="Ferrer M."/>
            <person name="Sanchez J."/>
        </authorList>
    </citation>
    <scope>NUCLEOTIDE SEQUENCE</scope>
</reference>
<sequence length="96" mass="10353">MGGPGLWYVAVITALFAYFGSQTRYRWAPLTCVTLLFLVPGLAPPSPRGIDAIAVTQGVDSLLLFVPALPLLRRRRVLRGRLFGHVALLPLIAVGA</sequence>
<evidence type="ECO:0000256" key="1">
    <source>
        <dbReference type="SAM" id="Phobius"/>
    </source>
</evidence>
<feature type="transmembrane region" description="Helical" evidence="1">
    <location>
        <begin position="52"/>
        <end position="72"/>
    </location>
</feature>
<dbReference type="AlphaFoldDB" id="T1APS4"/>
<feature type="non-terminal residue" evidence="2">
    <location>
        <position position="96"/>
    </location>
</feature>
<evidence type="ECO:0000313" key="2">
    <source>
        <dbReference type="EMBL" id="EQD62566.1"/>
    </source>
</evidence>